<dbReference type="Gene3D" id="3.40.50.300">
    <property type="entry name" value="P-loop containing nucleotide triphosphate hydrolases"/>
    <property type="match status" value="2"/>
</dbReference>
<dbReference type="PANTHER" id="PTHR43788">
    <property type="entry name" value="DNA2/NAM7 HELICASE FAMILY MEMBER"/>
    <property type="match status" value="1"/>
</dbReference>
<evidence type="ECO:0000256" key="5">
    <source>
        <dbReference type="ARBA" id="ARBA00022840"/>
    </source>
</evidence>
<reference evidence="9" key="1">
    <citation type="submission" date="2018-11" db="EMBL/GenBank/DDBJ databases">
        <title>Shewanella sp. M2.</title>
        <authorList>
            <person name="Hwang Y.J."/>
            <person name="Hwang C.Y."/>
        </authorList>
    </citation>
    <scope>NUCLEOTIDE SEQUENCE [LARGE SCALE GENOMIC DNA]</scope>
    <source>
        <strain evidence="9">LMG 19866</strain>
    </source>
</reference>
<evidence type="ECO:0008006" key="10">
    <source>
        <dbReference type="Google" id="ProtNLM"/>
    </source>
</evidence>
<proteinExistence type="inferred from homology"/>
<keyword evidence="9" id="KW-1185">Reference proteome</keyword>
<evidence type="ECO:0000256" key="2">
    <source>
        <dbReference type="ARBA" id="ARBA00022741"/>
    </source>
</evidence>
<dbReference type="OrthoDB" id="9757917at2"/>
<evidence type="ECO:0000256" key="4">
    <source>
        <dbReference type="ARBA" id="ARBA00022806"/>
    </source>
</evidence>
<keyword evidence="5" id="KW-0067">ATP-binding</keyword>
<dbReference type="GO" id="GO:0016787">
    <property type="term" value="F:hydrolase activity"/>
    <property type="evidence" value="ECO:0007669"/>
    <property type="project" value="UniProtKB-KW"/>
</dbReference>
<feature type="domain" description="DNA2/NAM7 helicase helicase" evidence="6">
    <location>
        <begin position="258"/>
        <end position="552"/>
    </location>
</feature>
<dbReference type="KEGG" id="slj:EGC82_07890"/>
<evidence type="ECO:0000256" key="1">
    <source>
        <dbReference type="ARBA" id="ARBA00007913"/>
    </source>
</evidence>
<dbReference type="InterPro" id="IPR041679">
    <property type="entry name" value="DNA2/NAM7-like_C"/>
</dbReference>
<organism evidence="8 9">
    <name type="scientific">Shewanella livingstonensis</name>
    <dbReference type="NCBI Taxonomy" id="150120"/>
    <lineage>
        <taxon>Bacteria</taxon>
        <taxon>Pseudomonadati</taxon>
        <taxon>Pseudomonadota</taxon>
        <taxon>Gammaproteobacteria</taxon>
        <taxon>Alteromonadales</taxon>
        <taxon>Shewanellaceae</taxon>
        <taxon>Shewanella</taxon>
    </lineage>
</organism>
<dbReference type="InterPro" id="IPR041677">
    <property type="entry name" value="DNA2/NAM7_AAA_11"/>
</dbReference>
<dbReference type="Pfam" id="PF13087">
    <property type="entry name" value="AAA_12"/>
    <property type="match status" value="1"/>
</dbReference>
<keyword evidence="3" id="KW-0378">Hydrolase</keyword>
<evidence type="ECO:0000313" key="9">
    <source>
        <dbReference type="Proteomes" id="UP000278035"/>
    </source>
</evidence>
<dbReference type="Proteomes" id="UP000278035">
    <property type="component" value="Chromosome"/>
</dbReference>
<gene>
    <name evidence="8" type="ORF">EGC82_07890</name>
</gene>
<dbReference type="GO" id="GO:0043139">
    <property type="term" value="F:5'-3' DNA helicase activity"/>
    <property type="evidence" value="ECO:0007669"/>
    <property type="project" value="TreeGrafter"/>
</dbReference>
<protein>
    <recommendedName>
        <fullName evidence="10">DUF4011 domain-containing protein</fullName>
    </recommendedName>
</protein>
<dbReference type="PANTHER" id="PTHR43788:SF8">
    <property type="entry name" value="DNA-BINDING PROTEIN SMUBP-2"/>
    <property type="match status" value="1"/>
</dbReference>
<dbReference type="InterPro" id="IPR027417">
    <property type="entry name" value="P-loop_NTPase"/>
</dbReference>
<evidence type="ECO:0000313" key="8">
    <source>
        <dbReference type="EMBL" id="AZG72700.1"/>
    </source>
</evidence>
<comment type="similarity">
    <text evidence="1">Belongs to the DNA2/NAM7 helicase family.</text>
</comment>
<evidence type="ECO:0000259" key="7">
    <source>
        <dbReference type="Pfam" id="PF13087"/>
    </source>
</evidence>
<dbReference type="Pfam" id="PF13086">
    <property type="entry name" value="AAA_11"/>
    <property type="match status" value="1"/>
</dbReference>
<sequence>MSYQQIISYYRDCYKEDSASINLWNVNKLKQEDRLILKGQDELGTGFLPRLPIPEEFAAPMLKRVAIYQRERVLLYARFLFVGKVSIKGELKTIISPLLFNEATIEQDKGNFYFCVQDQTPEINEALLQQLLPEDNELSEQLFSEDTQSPSFWTSYFNHNHIEISSLELLQYPKLAQSGDIKKALTKKTPSLLPISMLIFVERSTSSRGVLHELDNIINANELSASIAKLFNHSIAKPNEYSWPPKLKYDFLPGLLSSRQKKVIAIAANASLGCVSGPPGTGKSYTIAAVAAEHMARGQSVLIVANNEVALDVIADKLASNFNLGDISIKAGQKTFLKQLKNYTADLLAGYFASDLDNSPNASEDDINQQNQLLIKLEHRFIAFSQKAIGRGLRLHKLELQQSKWLTRAYLFFTQRSINQWQHQWSALEAINQHTIERETLASNYLNALKKNNLKTLVNQHLKSLQAFNQAIRSLTSSKQLMLFEQIEYPKLFAAFPIWLVSLNSLHKVLPLNCEMFDLVIIDEATQCNISSCLPAFYRAKRALIVGDTKQLKHYSFLARSKQVQLLDKHKVPDSSQGAISYRDNSILDLALKTLSSDQELAFLDEHFRSKPELIHFSNQAFYHSKLKVMQHRPCTSSGHLHLHRVAGTRDALGVNEIEAQRILADIQTQITTDMQAGIAQSIGIISPFSAQAEQIAKLIELHIPQTDIIKHNIRAATPFGFQGEERDTMFISFAVDNRSKRAAAYLNKADVFNVTITRARQQQSIYLSIDESLLPEHNLLRQYIGSISAFHAEHSVTSVIDTFQQQIIEALKGHHIETWPGYAMVGTEIDLLCRFDNKYLAIDLIGFPGPWANFFELTTYKLFKRAGVEVLPVSYGMWIVDKQACVDKIIHKLCGGLTKRKT</sequence>
<dbReference type="RefSeq" id="WP_124730277.1">
    <property type="nucleotide sequence ID" value="NZ_CBCSKC010000003.1"/>
</dbReference>
<dbReference type="GO" id="GO:0005524">
    <property type="term" value="F:ATP binding"/>
    <property type="evidence" value="ECO:0007669"/>
    <property type="project" value="UniProtKB-KW"/>
</dbReference>
<dbReference type="EMBL" id="CP034015">
    <property type="protein sequence ID" value="AZG72700.1"/>
    <property type="molecule type" value="Genomic_DNA"/>
</dbReference>
<keyword evidence="4" id="KW-0347">Helicase</keyword>
<dbReference type="SUPFAM" id="SSF52540">
    <property type="entry name" value="P-loop containing nucleoside triphosphate hydrolases"/>
    <property type="match status" value="1"/>
</dbReference>
<evidence type="ECO:0000259" key="6">
    <source>
        <dbReference type="Pfam" id="PF13086"/>
    </source>
</evidence>
<dbReference type="InterPro" id="IPR047187">
    <property type="entry name" value="SF1_C_Upf1"/>
</dbReference>
<accession>A0A3G8LVA6</accession>
<name>A0A3G8LVA6_9GAMM</name>
<dbReference type="InterPro" id="IPR050534">
    <property type="entry name" value="Coronavir_polyprotein_1ab"/>
</dbReference>
<keyword evidence="2" id="KW-0547">Nucleotide-binding</keyword>
<evidence type="ECO:0000256" key="3">
    <source>
        <dbReference type="ARBA" id="ARBA00022801"/>
    </source>
</evidence>
<dbReference type="CDD" id="cd18808">
    <property type="entry name" value="SF1_C_Upf1"/>
    <property type="match status" value="1"/>
</dbReference>
<feature type="domain" description="DNA2/NAM7 helicase-like C-terminal" evidence="7">
    <location>
        <begin position="598"/>
        <end position="763"/>
    </location>
</feature>
<dbReference type="AlphaFoldDB" id="A0A3G8LVA6"/>